<evidence type="ECO:0000313" key="1">
    <source>
        <dbReference type="EMBL" id="GLZ78494.1"/>
    </source>
</evidence>
<evidence type="ECO:0000313" key="2">
    <source>
        <dbReference type="Proteomes" id="UP001165079"/>
    </source>
</evidence>
<protein>
    <submittedName>
        <fullName evidence="1">Uncharacterized protein</fullName>
    </submittedName>
</protein>
<name>A0A9W6SK41_9ACTN</name>
<dbReference type="InterPro" id="IPR040547">
    <property type="entry name" value="CdiI"/>
</dbReference>
<dbReference type="Pfam" id="PF18616">
    <property type="entry name" value="CdiI_3"/>
    <property type="match status" value="1"/>
</dbReference>
<organism evidence="1 2">
    <name type="scientific">Actinorhabdospora filicis</name>
    <dbReference type="NCBI Taxonomy" id="1785913"/>
    <lineage>
        <taxon>Bacteria</taxon>
        <taxon>Bacillati</taxon>
        <taxon>Actinomycetota</taxon>
        <taxon>Actinomycetes</taxon>
        <taxon>Micromonosporales</taxon>
        <taxon>Micromonosporaceae</taxon>
        <taxon>Actinorhabdospora</taxon>
    </lineage>
</organism>
<sequence length="92" mass="10188">MRELAIEDLRLLIGQRIGLEFVIPVALERLRDDPLSAGDLYPGDLLTAVLRVLATFWKAQPALACQLREILADVTDRPTEIADAIEAFSTGR</sequence>
<dbReference type="Proteomes" id="UP001165079">
    <property type="component" value="Unassembled WGS sequence"/>
</dbReference>
<gene>
    <name evidence="1" type="ORF">Afil01_33010</name>
</gene>
<proteinExistence type="predicted"/>
<dbReference type="EMBL" id="BSTX01000002">
    <property type="protein sequence ID" value="GLZ78494.1"/>
    <property type="molecule type" value="Genomic_DNA"/>
</dbReference>
<reference evidence="1" key="1">
    <citation type="submission" date="2023-03" db="EMBL/GenBank/DDBJ databases">
        <title>Actinorhabdospora filicis NBRC 111898.</title>
        <authorList>
            <person name="Ichikawa N."/>
            <person name="Sato H."/>
            <person name="Tonouchi N."/>
        </authorList>
    </citation>
    <scope>NUCLEOTIDE SEQUENCE</scope>
    <source>
        <strain evidence="1">NBRC 111898</strain>
    </source>
</reference>
<dbReference type="CDD" id="cd20691">
    <property type="entry name" value="CdiI_EC536-like"/>
    <property type="match status" value="1"/>
</dbReference>
<keyword evidence="2" id="KW-1185">Reference proteome</keyword>
<comment type="caution">
    <text evidence="1">The sequence shown here is derived from an EMBL/GenBank/DDBJ whole genome shotgun (WGS) entry which is preliminary data.</text>
</comment>
<dbReference type="AlphaFoldDB" id="A0A9W6SK41"/>
<accession>A0A9W6SK41</accession>